<evidence type="ECO:0000313" key="3">
    <source>
        <dbReference type="Proteomes" id="UP000196118"/>
    </source>
</evidence>
<reference evidence="2 3" key="1">
    <citation type="submission" date="2017-05" db="EMBL/GenBank/DDBJ databases">
        <title>Genome sequence of Pediococcus pentosaceus strain SRCM100892.</title>
        <authorList>
            <person name="Cho S.H."/>
        </authorList>
    </citation>
    <scope>NUCLEOTIDE SEQUENCE [LARGE SCALE GENOMIC DNA]</scope>
    <source>
        <strain evidence="2 3">SRCM100892</strain>
        <plasmid evidence="3">Plasmid ppc892-4</plasmid>
    </source>
</reference>
<dbReference type="AlphaFoldDB" id="A0A1Y0W233"/>
<keyword evidence="2" id="KW-0614">Plasmid</keyword>
<name>A0A1Y0W233_PEDPE</name>
<evidence type="ECO:0000259" key="1">
    <source>
        <dbReference type="Pfam" id="PF08708"/>
    </source>
</evidence>
<gene>
    <name evidence="2" type="ORF">S100892_02262</name>
</gene>
<proteinExistence type="predicted"/>
<sequence length="511" mass="58331">MPKILDSSSVSWSAIDLILHDGLKAYKPRNSKILSIQSQIHNKNKTGSIAVFRSKNAMSNASGFIITSKEALHDNALQLTHWTPNTYAFLSYDGQRKHIKGHTEANLNQINTFVADIDFKNAEDRDANLENVKDAIVIGGHILPTLILKTDKGYQVYYVLEKPAFLSKHKNGTIPVLTAARKIAENIKRSIQDKILATDVGCNNFGIFRIPREDNIIFFEPDLTCSFAGLLTWSQNYSKKTKNVKKLNLRVVSDQDRYRKQCDQAWFKIMLGKRNIVPGQGLGRHNTILTLALACYSSGKTEAETFDLLDEFNSALKVPLDFRDMQRCVRDAFSGNYKGAAKIYIDELIDTWGSYAEKRIVRQESQVKWYKYAKKRSERTYSHKHEWLQDVIDLVNRIGTGKDNVEISTRKIREELNISATSLNRVLKQAIKSNKLVIKKGKGRRPSKLATLAMALKALFKKNKQLKDQWLKYLKQHLELENIAFTEELSVFDMIRNGLDTDVGKRRLSTE</sequence>
<geneLocation type="plasmid" evidence="3">
    <name>ppc892-4</name>
</geneLocation>
<evidence type="ECO:0000313" key="2">
    <source>
        <dbReference type="EMBL" id="ARW20797.1"/>
    </source>
</evidence>
<dbReference type="EMBL" id="CP021475">
    <property type="protein sequence ID" value="ARW20797.1"/>
    <property type="molecule type" value="Genomic_DNA"/>
</dbReference>
<organism evidence="2 3">
    <name type="scientific">Pediococcus pentosaceus</name>
    <dbReference type="NCBI Taxonomy" id="1255"/>
    <lineage>
        <taxon>Bacteria</taxon>
        <taxon>Bacillati</taxon>
        <taxon>Bacillota</taxon>
        <taxon>Bacilli</taxon>
        <taxon>Lactobacillales</taxon>
        <taxon>Lactobacillaceae</taxon>
        <taxon>Pediococcus</taxon>
    </lineage>
</organism>
<protein>
    <submittedName>
        <fullName evidence="2">Protein RepR</fullName>
    </submittedName>
</protein>
<accession>A0A1Y0W233</accession>
<feature type="domain" description="Primase C-terminal 1" evidence="1">
    <location>
        <begin position="282"/>
        <end position="337"/>
    </location>
</feature>
<dbReference type="Pfam" id="PF08708">
    <property type="entry name" value="PriCT_1"/>
    <property type="match status" value="1"/>
</dbReference>
<dbReference type="Proteomes" id="UP000196118">
    <property type="component" value="Plasmid pPC892-4"/>
</dbReference>
<dbReference type="InterPro" id="IPR014820">
    <property type="entry name" value="PriCT_1"/>
</dbReference>